<dbReference type="InterPro" id="IPR018629">
    <property type="entry name" value="XK-rel"/>
</dbReference>
<dbReference type="Proteomes" id="UP001165122">
    <property type="component" value="Unassembled WGS sequence"/>
</dbReference>
<evidence type="ECO:0000313" key="9">
    <source>
        <dbReference type="Proteomes" id="UP001165122"/>
    </source>
</evidence>
<keyword evidence="9" id="KW-1185">Reference proteome</keyword>
<feature type="region of interest" description="Disordered" evidence="6">
    <location>
        <begin position="2238"/>
        <end position="2306"/>
    </location>
</feature>
<comment type="caution">
    <text evidence="8">The sequence shown here is derived from an EMBL/GenBank/DDBJ whole genome shotgun (WGS) entry which is preliminary data.</text>
</comment>
<evidence type="ECO:0000256" key="2">
    <source>
        <dbReference type="ARBA" id="ARBA00008789"/>
    </source>
</evidence>
<evidence type="ECO:0000256" key="6">
    <source>
        <dbReference type="SAM" id="MobiDB-lite"/>
    </source>
</evidence>
<evidence type="ECO:0000256" key="4">
    <source>
        <dbReference type="ARBA" id="ARBA00022989"/>
    </source>
</evidence>
<keyword evidence="5 7" id="KW-0472">Membrane</keyword>
<evidence type="ECO:0000256" key="1">
    <source>
        <dbReference type="ARBA" id="ARBA00004141"/>
    </source>
</evidence>
<dbReference type="Pfam" id="PF09815">
    <property type="entry name" value="XK-related"/>
    <property type="match status" value="1"/>
</dbReference>
<keyword evidence="3 7" id="KW-0812">Transmembrane</keyword>
<evidence type="ECO:0000313" key="8">
    <source>
        <dbReference type="EMBL" id="GMH61082.1"/>
    </source>
</evidence>
<feature type="region of interest" description="Disordered" evidence="6">
    <location>
        <begin position="1358"/>
        <end position="1381"/>
    </location>
</feature>
<dbReference type="GO" id="GO:0005886">
    <property type="term" value="C:plasma membrane"/>
    <property type="evidence" value="ECO:0007669"/>
    <property type="project" value="UniProtKB-ARBA"/>
</dbReference>
<reference evidence="9" key="1">
    <citation type="journal article" date="2023" name="Commun. Biol.">
        <title>Genome analysis of Parmales, the sister group of diatoms, reveals the evolutionary specialization of diatoms from phago-mixotrophs to photoautotrophs.</title>
        <authorList>
            <person name="Ban H."/>
            <person name="Sato S."/>
            <person name="Yoshikawa S."/>
            <person name="Yamada K."/>
            <person name="Nakamura Y."/>
            <person name="Ichinomiya M."/>
            <person name="Sato N."/>
            <person name="Blanc-Mathieu R."/>
            <person name="Endo H."/>
            <person name="Kuwata A."/>
            <person name="Ogata H."/>
        </authorList>
    </citation>
    <scope>NUCLEOTIDE SEQUENCE [LARGE SCALE GENOMIC DNA]</scope>
    <source>
        <strain evidence="9">NIES 3700</strain>
    </source>
</reference>
<keyword evidence="4 7" id="KW-1133">Transmembrane helix</keyword>
<comment type="similarity">
    <text evidence="2">Belongs to the XK family.</text>
</comment>
<accession>A0A9W7DZR4</accession>
<feature type="transmembrane region" description="Helical" evidence="7">
    <location>
        <begin position="1730"/>
        <end position="1752"/>
    </location>
</feature>
<gene>
    <name evidence="8" type="ORF">TrLO_g14683</name>
</gene>
<dbReference type="SUPFAM" id="SSF55961">
    <property type="entry name" value="Bet v1-like"/>
    <property type="match status" value="1"/>
</dbReference>
<feature type="transmembrane region" description="Helical" evidence="7">
    <location>
        <begin position="1942"/>
        <end position="1960"/>
    </location>
</feature>
<dbReference type="EMBL" id="BRXW01000505">
    <property type="protein sequence ID" value="GMH61082.1"/>
    <property type="molecule type" value="Genomic_DNA"/>
</dbReference>
<feature type="transmembrane region" description="Helical" evidence="7">
    <location>
        <begin position="2005"/>
        <end position="2022"/>
    </location>
</feature>
<evidence type="ECO:0000256" key="5">
    <source>
        <dbReference type="ARBA" id="ARBA00023136"/>
    </source>
</evidence>
<feature type="transmembrane region" description="Helical" evidence="7">
    <location>
        <begin position="1758"/>
        <end position="1781"/>
    </location>
</feature>
<evidence type="ECO:0000256" key="3">
    <source>
        <dbReference type="ARBA" id="ARBA00022692"/>
    </source>
</evidence>
<feature type="region of interest" description="Disordered" evidence="6">
    <location>
        <begin position="699"/>
        <end position="733"/>
    </location>
</feature>
<feature type="transmembrane region" description="Helical" evidence="7">
    <location>
        <begin position="1913"/>
        <end position="1936"/>
    </location>
</feature>
<sequence length="2306" mass="263420">MPPFRRVNYALYLISTGARSASFRNLKSVSECLVWRDHNSGFDFPRIYFELCGSNPPSSPAYREAYFPSIMKLSVCSNPEEFVNERTRSAGREHKGLRKRATELGKKAIDKSKQAVAKARPSLPPTFSISSKTSLKDTGKRNLPVITSYLIVHAPPSLVRKCFFDIQYFENLSKARKTLVHEHKINRDMIAYWYEKLTYSSSGYKMNEYLARYVWKEDGNDFIIAFKTVEDADVPYIFEKANIPSNRVLRVKASGYYRIVALSHGRSRIDFTATLNPTPASIIDNANHFKNEIWTFVQPLLRIRSDFDRSEEVDYAMCKDFVDGEVENPVWLSNFEEEVIMKALEYRALDENDPVSHARGGRRNSLRDNVLINARQISRIATTSNKDNNPLSHQMTRQLDYYVAEASKHDTFSNIDDAFEVSNVDDIESGAFEVKREEHDALPTMTKVQEKVFKAAIAKRDQIALLEGELLRTGWERIKNKGPDAASTSGPELFRREGFDDRNVARDWHKGVLTIATNAKNALFYIWHVDGNERTKIHENESDGVNLPRCRYPIPNSRSQIVLDSKRFPVNMSDRIYETYQVWDSVQDENGHDCYIVVWEPAKEVGCRSYKAAQDTFRVDKKNFVEGSLRGIVIIKEMAPNVCEVCVIANIQNHGNMMLPKWIKDIKMREVMDLLDDLQSKFQRNWALVDHEIRHSFAEKHFGDEAETEEQEKTMEEGQSGANANTDADADAEAEERKKIMVMDQLECSKECFALVSDDYHLGKHIEPKDLKAQLLWNEFKPMMEDKKEGSFDWNPIPSPDPLVELVHGHRKIHGHWGSFFCRGRSFVDANVGETAAYFFLINLQTNMNSFLDAGHYVRNVSSTNGVNDQIVGSVYNVQSWALAPREVVSRWVWGRVGNKIIIWMKCMNHLDVDYSIKIPNTKRIEVDQVLVIEPQVLNQVERGSRVTHFSSMRQISALVPKFFVRREFTKAALQVSSVRKEFNHNDSVDDEMLSNFLDELDEEEGIDQHMTEEENALLTRVNILKDHPDVANFKSFETSYNKDFFVDLKKKDTDKATVYMATCIMDAPVDECLFTEYIKNTRQALKDAFSDEAGQGVVNLSVKKLTRHSQLSIVEKLVKKVKMRAVEQIVWKRFDDGRAVVGYSTTEEKKWPKDGWDIHWNNSFPVEAAASTTNTVKFNEYVELKVLPSIGDVYQTRATFMIEVPKADSSFGHGGTKELFILQRLKKISQFRIRLNKSLEIDAFYRSDLAKKLVEWKTDSNKKYGDHEKIIISQGVTLLSVFENSKRRNLAMKGIITSTENETSILTEKDAALGYKGQGFIDRGNGSPDSGMISTGLGSSATGRFTRAVTKMFSSSASINPSNSNASPASSGSGAGLSARSSRSKSQFSAMMGKSGPLYKMTFKGNEKDKLLLNDLRVKDANKNLLKSYRVWTRCRAIVNGSVEDVMSYFWDFQSRCRIRKNDVERMTLEIKSDHDIVGCITNFGPNGELAEYVFEMVWYKIDPQNMCIICFPVDHYTRSGRGFRRKKQIWILSTKAIGDGSKCRMTYMTSVEYAKKAMDQSVMSAIKCQRYFLGLKDLKDLDELIGHGLGEAFMTMTVAEKIQGGKKDPKLRVEEVVKHHKGLTHLTRTYPWFKALMEGIVENKLEINMRPINVSTHDLSNRQARIVGGSLSFSMLSCLLPTSAVDEWIMRSTALQEFDVEYSWFRPMIDCMAYALLDDAHWGLTLRVVVGACICLSDIASDIVMVFLFLQQDDSSIWGVLTLASISLSILLQMFIVHINGRKNQLKEKLIVLFCLKPAVDAYRMVQMEEVDMDSESRVLLSSVSEAVFCKCVEMLFESIPSSILQAIFYLSARDEQKLAPLISIGFSCLSTGYIVTSIAYDLDIDPDTRRKYPNSHGIIPNTARQRMVSFLSMLIISSLACFQTSFAFASLYWVEPTTFVAFLLSGYVPYILFKAFLMKDWNSWINLTGKAGFVTATAHRMIEKTLNDFTFSPVWADSSEMGRFWFPSMIIGVALNWMVCKNASMNAPKVDETIEKPWPATFETLAGSSHVTAFDIWFFTTAGICVGWVAFISRGCKWDKIVPGLLWQQTGPSMYSKSWQDSKDTDRMKLVLDYNPAMFHGIRLELKEWIQDNFERWMDEETFRSSTLIHLPEYFIPEELLEERDTEAARTSVRETRMGFGTISKFAQQSRLATASSSANIRRGFSGGHLSKQHFDFSEKVRKWSVTNDLSVADQRLKDLNKGRPSKPRQGERRASNFSANMPVAVPKDFKERRRMSDKIRRDSRVDRRKEERNAEMRRMSLK</sequence>
<comment type="subcellular location">
    <subcellularLocation>
        <location evidence="1">Membrane</location>
        <topology evidence="1">Multi-pass membrane protein</topology>
    </subcellularLocation>
</comment>
<evidence type="ECO:0000256" key="7">
    <source>
        <dbReference type="SAM" id="Phobius"/>
    </source>
</evidence>
<protein>
    <submittedName>
        <fullName evidence="8">Uncharacterized protein</fullName>
    </submittedName>
</protein>
<proteinExistence type="inferred from homology"/>
<organism evidence="8 9">
    <name type="scientific">Triparma laevis f. longispina</name>
    <dbReference type="NCBI Taxonomy" id="1714387"/>
    <lineage>
        <taxon>Eukaryota</taxon>
        <taxon>Sar</taxon>
        <taxon>Stramenopiles</taxon>
        <taxon>Ochrophyta</taxon>
        <taxon>Bolidophyceae</taxon>
        <taxon>Parmales</taxon>
        <taxon>Triparmaceae</taxon>
        <taxon>Triparma</taxon>
    </lineage>
</organism>
<feature type="compositionally biased region" description="Basic and acidic residues" evidence="6">
    <location>
        <begin position="2271"/>
        <end position="2306"/>
    </location>
</feature>
<name>A0A9W7DZR4_9STRA</name>
<dbReference type="OrthoDB" id="195217at2759"/>